<dbReference type="SUPFAM" id="SSF63829">
    <property type="entry name" value="Calcium-dependent phosphotriesterase"/>
    <property type="match status" value="1"/>
</dbReference>
<evidence type="ECO:0000256" key="1">
    <source>
        <dbReference type="ARBA" id="ARBA00022723"/>
    </source>
</evidence>
<keyword evidence="2 4" id="KW-0863">Zinc-finger</keyword>
<dbReference type="PROSITE" id="PS00518">
    <property type="entry name" value="ZF_RING_1"/>
    <property type="match status" value="1"/>
</dbReference>
<dbReference type="AlphaFoldDB" id="A0AA89BT41"/>
<name>A0AA89BT41_PINIB</name>
<keyword evidence="8" id="KW-1185">Reference proteome</keyword>
<comment type="caution">
    <text evidence="7">The sequence shown here is derived from an EMBL/GenBank/DDBJ whole genome shotgun (WGS) entry which is preliminary data.</text>
</comment>
<dbReference type="SUPFAM" id="SSF57845">
    <property type="entry name" value="B-box zinc-binding domain"/>
    <property type="match status" value="1"/>
</dbReference>
<sequence>MAEAHSVDDLTHCPICFEKYDRPRYLPCLHTFCEKCLQTYIDTTVGNDSKTEGFNCPTCRRLIEVPASEDVQWGNMAETFPLNHLIVTLMDITLSAETLKFCGPCRKRSIEVPPMSWCKDCKKFLCGQCVEYHKTLPILEGHLIETLKDINEIDVISTPTFHCEKHPDKKLEMFCEDHDIPCCMSCTMIEHRKCGKVETLEKAAKRKNLSLMREEITERFSNGLESLNERIKMKTDSFNDFNDQCDGMKLKVKETTEGIRMHVKHLCSNALTELSTIKEKQERLYISDIELLKEQKVSIERYQNLLTAKEKDTSDVQSFMEMRRLKEYIEDIPKEQVVSNKYCELNFEIDNDVLDIMKVETLLQPKRQEHSNTSDDNASLSKCEYKSFEYMRTLNFRDRKKNISVNNCVFLENGGLLIVDYRNAESRNGFVRLYNSELSQFQTIRLMGKPWAAVELDVNSYIITIPSNKSICYLETETYSTIEAFHEESSTFYENSGRKFFGIAMKDKPSTMSIEREATFFVSSRGEVHLRTRSGFTLQKLNLSTTYIQHISYKDGAIYFSAKDSLYCVDEDGNTIFEFSDPILLQGASGSSVGYNGDIAVCGRKSDLVVIIDRFGKRKTEVAVNSPTCVAFSSDGYKMCVVRGGTHIDNLGAIFEIEYNN</sequence>
<evidence type="ECO:0000313" key="7">
    <source>
        <dbReference type="EMBL" id="KAK3093400.1"/>
    </source>
</evidence>
<dbReference type="PROSITE" id="PS50089">
    <property type="entry name" value="ZF_RING_2"/>
    <property type="match status" value="1"/>
</dbReference>
<organism evidence="7 8">
    <name type="scientific">Pinctada imbricata</name>
    <name type="common">Atlantic pearl-oyster</name>
    <name type="synonym">Pinctada martensii</name>
    <dbReference type="NCBI Taxonomy" id="66713"/>
    <lineage>
        <taxon>Eukaryota</taxon>
        <taxon>Metazoa</taxon>
        <taxon>Spiralia</taxon>
        <taxon>Lophotrochozoa</taxon>
        <taxon>Mollusca</taxon>
        <taxon>Bivalvia</taxon>
        <taxon>Autobranchia</taxon>
        <taxon>Pteriomorphia</taxon>
        <taxon>Pterioida</taxon>
        <taxon>Pterioidea</taxon>
        <taxon>Pteriidae</taxon>
        <taxon>Pinctada</taxon>
    </lineage>
</organism>
<dbReference type="EMBL" id="VSWD01000009">
    <property type="protein sequence ID" value="KAK3093400.1"/>
    <property type="molecule type" value="Genomic_DNA"/>
</dbReference>
<dbReference type="SUPFAM" id="SSF57850">
    <property type="entry name" value="RING/U-box"/>
    <property type="match status" value="1"/>
</dbReference>
<dbReference type="Gene3D" id="3.30.160.60">
    <property type="entry name" value="Classic Zinc Finger"/>
    <property type="match status" value="1"/>
</dbReference>
<evidence type="ECO:0000256" key="4">
    <source>
        <dbReference type="PROSITE-ProRule" id="PRU00024"/>
    </source>
</evidence>
<proteinExistence type="predicted"/>
<evidence type="ECO:0000259" key="6">
    <source>
        <dbReference type="PROSITE" id="PS50119"/>
    </source>
</evidence>
<dbReference type="InterPro" id="IPR047153">
    <property type="entry name" value="TRIM45/56/19-like"/>
</dbReference>
<dbReference type="InterPro" id="IPR027370">
    <property type="entry name" value="Znf-RING_euk"/>
</dbReference>
<evidence type="ECO:0000256" key="3">
    <source>
        <dbReference type="ARBA" id="ARBA00022833"/>
    </source>
</evidence>
<protein>
    <submittedName>
        <fullName evidence="7">Uncharacterized protein</fullName>
    </submittedName>
</protein>
<feature type="domain" description="B box-type" evidence="6">
    <location>
        <begin position="158"/>
        <end position="192"/>
    </location>
</feature>
<dbReference type="SMART" id="SM00184">
    <property type="entry name" value="RING"/>
    <property type="match status" value="1"/>
</dbReference>
<evidence type="ECO:0000259" key="5">
    <source>
        <dbReference type="PROSITE" id="PS50089"/>
    </source>
</evidence>
<dbReference type="InterPro" id="IPR013083">
    <property type="entry name" value="Znf_RING/FYVE/PHD"/>
</dbReference>
<dbReference type="InterPro" id="IPR000315">
    <property type="entry name" value="Znf_B-box"/>
</dbReference>
<dbReference type="Gene3D" id="3.30.40.10">
    <property type="entry name" value="Zinc/RING finger domain, C3HC4 (zinc finger)"/>
    <property type="match status" value="1"/>
</dbReference>
<keyword evidence="1" id="KW-0479">Metal-binding</keyword>
<evidence type="ECO:0000256" key="2">
    <source>
        <dbReference type="ARBA" id="ARBA00022771"/>
    </source>
</evidence>
<gene>
    <name evidence="7" type="ORF">FSP39_015078</name>
</gene>
<dbReference type="PROSITE" id="PS50119">
    <property type="entry name" value="ZF_BBOX"/>
    <property type="match status" value="1"/>
</dbReference>
<reference evidence="7" key="1">
    <citation type="submission" date="2019-08" db="EMBL/GenBank/DDBJ databases">
        <title>The improved chromosome-level genome for the pearl oyster Pinctada fucata martensii using PacBio sequencing and Hi-C.</title>
        <authorList>
            <person name="Zheng Z."/>
        </authorList>
    </citation>
    <scope>NUCLEOTIDE SEQUENCE</scope>
    <source>
        <strain evidence="7">ZZ-2019</strain>
        <tissue evidence="7">Adductor muscle</tissue>
    </source>
</reference>
<keyword evidence="3" id="KW-0862">Zinc</keyword>
<dbReference type="Pfam" id="PF13445">
    <property type="entry name" value="zf-RING_UBOX"/>
    <property type="match status" value="1"/>
</dbReference>
<dbReference type="Proteomes" id="UP001186944">
    <property type="component" value="Unassembled WGS sequence"/>
</dbReference>
<dbReference type="CDD" id="cd19776">
    <property type="entry name" value="Bbox2_TRIM25_C-IV"/>
    <property type="match status" value="1"/>
</dbReference>
<dbReference type="InterPro" id="IPR017907">
    <property type="entry name" value="Znf_RING_CS"/>
</dbReference>
<accession>A0AA89BT41</accession>
<dbReference type="PANTHER" id="PTHR25462">
    <property type="entry name" value="BONUS, ISOFORM C-RELATED"/>
    <property type="match status" value="1"/>
</dbReference>
<dbReference type="GO" id="GO:0008270">
    <property type="term" value="F:zinc ion binding"/>
    <property type="evidence" value="ECO:0007669"/>
    <property type="project" value="UniProtKB-KW"/>
</dbReference>
<feature type="domain" description="RING-type" evidence="5">
    <location>
        <begin position="13"/>
        <end position="60"/>
    </location>
</feature>
<dbReference type="PANTHER" id="PTHR25462:SF296">
    <property type="entry name" value="MEIOTIC P26, ISOFORM F"/>
    <property type="match status" value="1"/>
</dbReference>
<evidence type="ECO:0000313" key="8">
    <source>
        <dbReference type="Proteomes" id="UP001186944"/>
    </source>
</evidence>
<dbReference type="InterPro" id="IPR001841">
    <property type="entry name" value="Znf_RING"/>
</dbReference>